<reference evidence="1" key="2">
    <citation type="journal article" date="2015" name="Data Brief">
        <title>Shoot transcriptome of the giant reed, Arundo donax.</title>
        <authorList>
            <person name="Barrero R.A."/>
            <person name="Guerrero F.D."/>
            <person name="Moolhuijzen P."/>
            <person name="Goolsby J.A."/>
            <person name="Tidwell J."/>
            <person name="Bellgard S.E."/>
            <person name="Bellgard M.I."/>
        </authorList>
    </citation>
    <scope>NUCLEOTIDE SEQUENCE</scope>
    <source>
        <tissue evidence="1">Shoot tissue taken approximately 20 cm above the soil surface</tissue>
    </source>
</reference>
<dbReference type="AlphaFoldDB" id="A0A0A9C400"/>
<sequence>MEKDLDLLKLYHCGALTKLPKSLGELSALEVLCIKICPGLTSLPRSIRRLTALEVLIIRRCPELIRRCKEGVGEDWHLVSHIPDLRLED</sequence>
<dbReference type="PANTHER" id="PTHR36766">
    <property type="entry name" value="PLANT BROAD-SPECTRUM MILDEW RESISTANCE PROTEIN RPW8"/>
    <property type="match status" value="1"/>
</dbReference>
<accession>A0A0A9C400</accession>
<dbReference type="PANTHER" id="PTHR36766:SF64">
    <property type="entry name" value="OS12G0206100 PROTEIN"/>
    <property type="match status" value="1"/>
</dbReference>
<evidence type="ECO:0000313" key="1">
    <source>
        <dbReference type="EMBL" id="JAD69153.1"/>
    </source>
</evidence>
<name>A0A0A9C400_ARUDO</name>
<proteinExistence type="predicted"/>
<dbReference type="InterPro" id="IPR032675">
    <property type="entry name" value="LRR_dom_sf"/>
</dbReference>
<dbReference type="Gene3D" id="3.80.10.10">
    <property type="entry name" value="Ribonuclease Inhibitor"/>
    <property type="match status" value="1"/>
</dbReference>
<organism evidence="1">
    <name type="scientific">Arundo donax</name>
    <name type="common">Giant reed</name>
    <name type="synonym">Donax arundinaceus</name>
    <dbReference type="NCBI Taxonomy" id="35708"/>
    <lineage>
        <taxon>Eukaryota</taxon>
        <taxon>Viridiplantae</taxon>
        <taxon>Streptophyta</taxon>
        <taxon>Embryophyta</taxon>
        <taxon>Tracheophyta</taxon>
        <taxon>Spermatophyta</taxon>
        <taxon>Magnoliopsida</taxon>
        <taxon>Liliopsida</taxon>
        <taxon>Poales</taxon>
        <taxon>Poaceae</taxon>
        <taxon>PACMAD clade</taxon>
        <taxon>Arundinoideae</taxon>
        <taxon>Arundineae</taxon>
        <taxon>Arundo</taxon>
    </lineage>
</organism>
<protein>
    <submittedName>
        <fullName evidence="1">Uncharacterized protein</fullName>
    </submittedName>
</protein>
<reference evidence="1" key="1">
    <citation type="submission" date="2014-09" db="EMBL/GenBank/DDBJ databases">
        <authorList>
            <person name="Magalhaes I.L.F."/>
            <person name="Oliveira U."/>
            <person name="Santos F.R."/>
            <person name="Vidigal T.H.D.A."/>
            <person name="Brescovit A.D."/>
            <person name="Santos A.J."/>
        </authorList>
    </citation>
    <scope>NUCLEOTIDE SEQUENCE</scope>
    <source>
        <tissue evidence="1">Shoot tissue taken approximately 20 cm above the soil surface</tissue>
    </source>
</reference>
<dbReference type="EMBL" id="GBRH01228742">
    <property type="protein sequence ID" value="JAD69153.1"/>
    <property type="molecule type" value="Transcribed_RNA"/>
</dbReference>
<dbReference type="SUPFAM" id="SSF52047">
    <property type="entry name" value="RNI-like"/>
    <property type="match status" value="1"/>
</dbReference>